<dbReference type="EMBL" id="GBXM01096367">
    <property type="protein sequence ID" value="JAH12210.1"/>
    <property type="molecule type" value="Transcribed_RNA"/>
</dbReference>
<name>A0A0E9Q783_ANGAN</name>
<feature type="region of interest" description="Disordered" evidence="1">
    <location>
        <begin position="15"/>
        <end position="35"/>
    </location>
</feature>
<reference evidence="2" key="2">
    <citation type="journal article" date="2015" name="Fish Shellfish Immunol.">
        <title>Early steps in the European eel (Anguilla anguilla)-Vibrio vulnificus interaction in the gills: Role of the RtxA13 toxin.</title>
        <authorList>
            <person name="Callol A."/>
            <person name="Pajuelo D."/>
            <person name="Ebbesson L."/>
            <person name="Teles M."/>
            <person name="MacKenzie S."/>
            <person name="Amaro C."/>
        </authorList>
    </citation>
    <scope>NUCLEOTIDE SEQUENCE</scope>
</reference>
<proteinExistence type="predicted"/>
<accession>A0A0E9Q783</accession>
<dbReference type="AlphaFoldDB" id="A0A0E9Q783"/>
<evidence type="ECO:0000256" key="1">
    <source>
        <dbReference type="SAM" id="MobiDB-lite"/>
    </source>
</evidence>
<evidence type="ECO:0000313" key="2">
    <source>
        <dbReference type="EMBL" id="JAH12210.1"/>
    </source>
</evidence>
<organism evidence="2">
    <name type="scientific">Anguilla anguilla</name>
    <name type="common">European freshwater eel</name>
    <name type="synonym">Muraena anguilla</name>
    <dbReference type="NCBI Taxonomy" id="7936"/>
    <lineage>
        <taxon>Eukaryota</taxon>
        <taxon>Metazoa</taxon>
        <taxon>Chordata</taxon>
        <taxon>Craniata</taxon>
        <taxon>Vertebrata</taxon>
        <taxon>Euteleostomi</taxon>
        <taxon>Actinopterygii</taxon>
        <taxon>Neopterygii</taxon>
        <taxon>Teleostei</taxon>
        <taxon>Anguilliformes</taxon>
        <taxon>Anguillidae</taxon>
        <taxon>Anguilla</taxon>
    </lineage>
</organism>
<feature type="compositionally biased region" description="Basic and acidic residues" evidence="1">
    <location>
        <begin position="20"/>
        <end position="29"/>
    </location>
</feature>
<reference evidence="2" key="1">
    <citation type="submission" date="2014-11" db="EMBL/GenBank/DDBJ databases">
        <authorList>
            <person name="Amaro Gonzalez C."/>
        </authorList>
    </citation>
    <scope>NUCLEOTIDE SEQUENCE</scope>
</reference>
<protein>
    <submittedName>
        <fullName evidence="2">Uncharacterized protein</fullName>
    </submittedName>
</protein>
<sequence>MTFCHQWHRHLATSAQPNTIDRDKTDRPTRKWQNR</sequence>